<evidence type="ECO:0000259" key="4">
    <source>
        <dbReference type="Pfam" id="PF01494"/>
    </source>
</evidence>
<dbReference type="Pfam" id="PF01494">
    <property type="entry name" value="FAD_binding_3"/>
    <property type="match status" value="1"/>
</dbReference>
<feature type="domain" description="FAD-binding" evidence="4">
    <location>
        <begin position="8"/>
        <end position="344"/>
    </location>
</feature>
<keyword evidence="2" id="KW-0274">FAD</keyword>
<dbReference type="Proteomes" id="UP000799772">
    <property type="component" value="Unassembled WGS sequence"/>
</dbReference>
<gene>
    <name evidence="5" type="ORF">NA57DRAFT_43292</name>
</gene>
<evidence type="ECO:0000256" key="2">
    <source>
        <dbReference type="ARBA" id="ARBA00022827"/>
    </source>
</evidence>
<dbReference type="PANTHER" id="PTHR46865">
    <property type="entry name" value="OXIDOREDUCTASE-RELATED"/>
    <property type="match status" value="1"/>
</dbReference>
<dbReference type="SUPFAM" id="SSF51905">
    <property type="entry name" value="FAD/NAD(P)-binding domain"/>
    <property type="match status" value="1"/>
</dbReference>
<evidence type="ECO:0000313" key="5">
    <source>
        <dbReference type="EMBL" id="KAF2096236.1"/>
    </source>
</evidence>
<proteinExistence type="predicted"/>
<accession>A0A9P4M312</accession>
<keyword evidence="3" id="KW-0560">Oxidoreductase</keyword>
<dbReference type="InterPro" id="IPR051704">
    <property type="entry name" value="FAD_aromatic-hydroxylase"/>
</dbReference>
<keyword evidence="6" id="KW-1185">Reference proteome</keyword>
<dbReference type="OrthoDB" id="655030at2759"/>
<dbReference type="InterPro" id="IPR036188">
    <property type="entry name" value="FAD/NAD-bd_sf"/>
</dbReference>
<dbReference type="InterPro" id="IPR002938">
    <property type="entry name" value="FAD-bd"/>
</dbReference>
<evidence type="ECO:0000256" key="3">
    <source>
        <dbReference type="ARBA" id="ARBA00023002"/>
    </source>
</evidence>
<evidence type="ECO:0000313" key="6">
    <source>
        <dbReference type="Proteomes" id="UP000799772"/>
    </source>
</evidence>
<dbReference type="PRINTS" id="PR00420">
    <property type="entry name" value="RNGMNOXGNASE"/>
</dbReference>
<dbReference type="PANTHER" id="PTHR46865:SF2">
    <property type="entry name" value="MONOOXYGENASE"/>
    <property type="match status" value="1"/>
</dbReference>
<dbReference type="GO" id="GO:0016491">
    <property type="term" value="F:oxidoreductase activity"/>
    <property type="evidence" value="ECO:0007669"/>
    <property type="project" value="UniProtKB-KW"/>
</dbReference>
<sequence length="424" mass="46423">MSRKPLSILISGQGIAGSSLALMLARHPSFSPKPNITLVERSSTPRTTGQAIDIRGPAIPVIRLLGLEEKIKQRHTSETGIAFVGANGEPFAQFDMTSNNKSPTSEFEILRGELASLLLEEVEVAKETEGANVHIVYGESIESLEESDDGVQVKFANGKLTTQKFDAVVAADGMSSKTRSMIFGEDASQESIKPMGQYIAFFTAPRVEGDTDIWRWYVAPGGIGIHIRPHRNKTTMGIYLTVTNSKRERMPELDEALLKGVPAQKAYMRAKFAGAGFQSERALDAMDLADDFYMQQTAQVRTPKWSKGRCVLVGDSAYCIMGMGTSLAMIGAYLVAGELSKVASSKQGDIAAALTRHEEILRPLVSKHEKMPPGFPQMASPQTRFGIGILRTTMRVVTFVGFHRFAQLLGEGTDDEWKLPDYGW</sequence>
<protein>
    <submittedName>
        <fullName evidence="5">FAD/NAD(P)-binding domain-containing protein</fullName>
    </submittedName>
</protein>
<dbReference type="AlphaFoldDB" id="A0A9P4M312"/>
<reference evidence="5" key="1">
    <citation type="journal article" date="2020" name="Stud. Mycol.">
        <title>101 Dothideomycetes genomes: a test case for predicting lifestyles and emergence of pathogens.</title>
        <authorList>
            <person name="Haridas S."/>
            <person name="Albert R."/>
            <person name="Binder M."/>
            <person name="Bloem J."/>
            <person name="Labutti K."/>
            <person name="Salamov A."/>
            <person name="Andreopoulos B."/>
            <person name="Baker S."/>
            <person name="Barry K."/>
            <person name="Bills G."/>
            <person name="Bluhm B."/>
            <person name="Cannon C."/>
            <person name="Castanera R."/>
            <person name="Culley D."/>
            <person name="Daum C."/>
            <person name="Ezra D."/>
            <person name="Gonzalez J."/>
            <person name="Henrissat B."/>
            <person name="Kuo A."/>
            <person name="Liang C."/>
            <person name="Lipzen A."/>
            <person name="Lutzoni F."/>
            <person name="Magnuson J."/>
            <person name="Mondo S."/>
            <person name="Nolan M."/>
            <person name="Ohm R."/>
            <person name="Pangilinan J."/>
            <person name="Park H.-J."/>
            <person name="Ramirez L."/>
            <person name="Alfaro M."/>
            <person name="Sun H."/>
            <person name="Tritt A."/>
            <person name="Yoshinaga Y."/>
            <person name="Zwiers L.-H."/>
            <person name="Turgeon B."/>
            <person name="Goodwin S."/>
            <person name="Spatafora J."/>
            <person name="Crous P."/>
            <person name="Grigoriev I."/>
        </authorList>
    </citation>
    <scope>NUCLEOTIDE SEQUENCE</scope>
    <source>
        <strain evidence="5">CBS 133067</strain>
    </source>
</reference>
<dbReference type="Gene3D" id="3.50.50.60">
    <property type="entry name" value="FAD/NAD(P)-binding domain"/>
    <property type="match status" value="1"/>
</dbReference>
<keyword evidence="1" id="KW-0285">Flavoprotein</keyword>
<name>A0A9P4M312_9PEZI</name>
<organism evidence="5 6">
    <name type="scientific">Rhizodiscina lignyota</name>
    <dbReference type="NCBI Taxonomy" id="1504668"/>
    <lineage>
        <taxon>Eukaryota</taxon>
        <taxon>Fungi</taxon>
        <taxon>Dikarya</taxon>
        <taxon>Ascomycota</taxon>
        <taxon>Pezizomycotina</taxon>
        <taxon>Dothideomycetes</taxon>
        <taxon>Pleosporomycetidae</taxon>
        <taxon>Aulographales</taxon>
        <taxon>Rhizodiscinaceae</taxon>
        <taxon>Rhizodiscina</taxon>
    </lineage>
</organism>
<dbReference type="GO" id="GO:0071949">
    <property type="term" value="F:FAD binding"/>
    <property type="evidence" value="ECO:0007669"/>
    <property type="project" value="InterPro"/>
</dbReference>
<evidence type="ECO:0000256" key="1">
    <source>
        <dbReference type="ARBA" id="ARBA00022630"/>
    </source>
</evidence>
<dbReference type="EMBL" id="ML978130">
    <property type="protein sequence ID" value="KAF2096236.1"/>
    <property type="molecule type" value="Genomic_DNA"/>
</dbReference>
<comment type="caution">
    <text evidence="5">The sequence shown here is derived from an EMBL/GenBank/DDBJ whole genome shotgun (WGS) entry which is preliminary data.</text>
</comment>